<feature type="transmembrane region" description="Helical" evidence="6">
    <location>
        <begin position="796"/>
        <end position="816"/>
    </location>
</feature>
<feature type="transmembrane region" description="Helical" evidence="6">
    <location>
        <begin position="1133"/>
        <end position="1153"/>
    </location>
</feature>
<sequence length="1685" mass="185598">MHLARFLDKACINHGKGAWSICSMTKVEETKIVIRMLPLFVSSMIGYVSSPIIFTFTVQQGGMTNTKLGKIHISPATLFIIPITFQMVMLAIYDRFIVPFLRRRTGYASGITHLQRIGLGFASMILASVIAAVVERKRKEAAVQMSLFWLAPQFFMLGVSDVTSFPGLLEFFNSEAPRGMKSIATALFWCEIGLASLLATFLVEVVNSATRHEHQRGWLEGTSLNSSHLDLFYWVVAVVGLLGFLNYLYWAYKYTYRQNPRIVDEPSPTKHAGAPGRLPCPNTAGTARWVCRAWVGPKPCRVAGQTGGPHRLDIYRGQLGWRRRSRPPPASLGRRLLSDHSRSEFHAPRHGAAVNPARSVSCRYAPPPAGLPAFTSRFYSLVACAWLCKKGVIPDCPARAVLSHIRCTGIRFILSPPLPAYRGENGILTVVVNTVNVPNLLNMVTYLHGTMHMGVSNAATTVTNVLGATSGFALIGAFLSDSYITRSRTILLFGPLEFLGYGLLALQAYLPSLHPPPCSIEAEPSNCKEIHGWNATMLYAALYISAFGDGFMRACMPSLGADQFDHEDPSESRQQSSFFNWYTFGITFGGFIGLILVVWLENDKGWDVGFGFCAILILLGLLVFATGIPFYRNQIPEGSPLTRILQVLVVALKNRSFDLPEKLEEAQESSPEPGSIEVLPETKSLKFLDKACISRGKDGAWSLCSTTKVEETKIVLRVIPLFVSSMIGYVSNPILLTFTVQQGGMTNTRLGKIRVSPATLFIIPTIFQIVMLPIYDQFLVPLLRKRTGYVSGITHLQRVGIGFASVILASVIAAVVERKRKEDAVQMSLFWLTPQFFLLGVSDVTSFPGLLEFFNSEAPRGMKSIAAALFWCVLGLSSLLATFLVKVVNRATRHGHQGGWLEATSLNNSRLDLFYWVVAVVGLLALLNYLYWANRYVYRRDPRIDTNEPSGWISKSPGLICSDLPADATVASRRSTPPPVSPVSRVAAPSPAGCELHARICAAPCAALPGATAMHPPRRSLELEPPPPLRWSASMSCSYSFGGMRAPLYKLCSSEDCVCQLLVRRRAAPVSVSSSRAAAGILPFPPLPAFVKNRRNDCEVDSTGKLKSTMTIGGFVDWRGSPINKEVHGGVRAAWFIYCLTVVTNMVNIPIFLNLVTYLHGTMHMGVSSSATTVTNFVGATCGFALIGAFLSDSYISRSRTILLFGPLEFLGYGLLALQAYLPSLHPPSCNIEDELRNCKEVRGWNAILLYAALYIIAFGEGCVRACLPSLGADQFDHEDPAESRQQSSFFNWFTFGISLGGLIGLILIVWLENYKGWYIGLGLCSILILLGLIVVASGLPFYRNQVPEGSPLTRILQVLVVAFKNRRLKLPQKLEEAQEISTGPGTIEVLSKTNNLKFLDKACINRGKDGSWSACSVAKVEETRIVLRMLPLFVSSMIGYVSNPIILTFTVQQGGLTNTRLSKIHISPATLFIIPITFQTVMLAIYDRFIVPFLRRRTGYACGITHLQRISLGFISMILASVIAAVVERKRKEAAVQMSLFWLAPQFFLLGVSDVTSFPGLLEFFNSEAPRGMKSIATALFWCEIGLASLLATCLVKAVNSATRRGHQGGWLEGTSLNNSRLDLFYWVVATVGLLAFLNYLYWAKKYVYRQDPRLVDEPSADQVWLELLQGLPKGKAGAKEAWQ</sequence>
<feature type="transmembrane region" description="Helical" evidence="6">
    <location>
        <begin position="866"/>
        <end position="885"/>
    </location>
</feature>
<feature type="transmembrane region" description="Helical" evidence="6">
    <location>
        <begin position="836"/>
        <end position="854"/>
    </location>
</feature>
<feature type="transmembrane region" description="Helical" evidence="6">
    <location>
        <begin position="1242"/>
        <end position="1260"/>
    </location>
</feature>
<feature type="transmembrane region" description="Helical" evidence="6">
    <location>
        <begin position="184"/>
        <end position="203"/>
    </location>
</feature>
<dbReference type="InterPro" id="IPR036259">
    <property type="entry name" value="MFS_trans_sf"/>
</dbReference>
<dbReference type="InterPro" id="IPR000109">
    <property type="entry name" value="POT_fam"/>
</dbReference>
<accession>A0AAQ3X652</accession>
<feature type="transmembrane region" description="Helical" evidence="6">
    <location>
        <begin position="1508"/>
        <end position="1528"/>
    </location>
</feature>
<feature type="transmembrane region" description="Helical" evidence="6">
    <location>
        <begin position="114"/>
        <end position="134"/>
    </location>
</feature>
<evidence type="ECO:0000256" key="1">
    <source>
        <dbReference type="ARBA" id="ARBA00004141"/>
    </source>
</evidence>
<feature type="transmembrane region" description="Helical" evidence="6">
    <location>
        <begin position="1290"/>
        <end position="1312"/>
    </location>
</feature>
<proteinExistence type="inferred from homology"/>
<evidence type="ECO:0000313" key="7">
    <source>
        <dbReference type="EMBL" id="WVZ86216.1"/>
    </source>
</evidence>
<evidence type="ECO:0000256" key="6">
    <source>
        <dbReference type="SAM" id="Phobius"/>
    </source>
</evidence>
<feature type="transmembrane region" description="Helical" evidence="6">
    <location>
        <begin position="606"/>
        <end position="631"/>
    </location>
</feature>
<feature type="transmembrane region" description="Helical" evidence="6">
    <location>
        <begin position="1548"/>
        <end position="1566"/>
    </location>
</feature>
<comment type="similarity">
    <text evidence="2">Belongs to the major facilitator superfamily. Proton-dependent oligopeptide transporter (POT/PTR) (TC 2.A.17) family.</text>
</comment>
<feature type="transmembrane region" description="Helical" evidence="6">
    <location>
        <begin position="913"/>
        <end position="933"/>
    </location>
</feature>
<organism evidence="7 8">
    <name type="scientific">Paspalum notatum var. saurae</name>
    <dbReference type="NCBI Taxonomy" id="547442"/>
    <lineage>
        <taxon>Eukaryota</taxon>
        <taxon>Viridiplantae</taxon>
        <taxon>Streptophyta</taxon>
        <taxon>Embryophyta</taxon>
        <taxon>Tracheophyta</taxon>
        <taxon>Spermatophyta</taxon>
        <taxon>Magnoliopsida</taxon>
        <taxon>Liliopsida</taxon>
        <taxon>Poales</taxon>
        <taxon>Poaceae</taxon>
        <taxon>PACMAD clade</taxon>
        <taxon>Panicoideae</taxon>
        <taxon>Andropogonodae</taxon>
        <taxon>Paspaleae</taxon>
        <taxon>Paspalinae</taxon>
        <taxon>Paspalum</taxon>
    </lineage>
</organism>
<keyword evidence="3 6" id="KW-0812">Transmembrane</keyword>
<feature type="transmembrane region" description="Helical" evidence="6">
    <location>
        <begin position="755"/>
        <end position="775"/>
    </location>
</feature>
<feature type="transmembrane region" description="Helical" evidence="6">
    <location>
        <begin position="1173"/>
        <end position="1191"/>
    </location>
</feature>
<evidence type="ECO:0000256" key="5">
    <source>
        <dbReference type="ARBA" id="ARBA00023136"/>
    </source>
</evidence>
<keyword evidence="8" id="KW-1185">Reference proteome</keyword>
<comment type="subcellular location">
    <subcellularLocation>
        <location evidence="1">Membrane</location>
        <topology evidence="1">Multi-pass membrane protein</topology>
    </subcellularLocation>
</comment>
<feature type="transmembrane region" description="Helical" evidence="6">
    <location>
        <begin position="1467"/>
        <end position="1487"/>
    </location>
</feature>
<feature type="transmembrane region" description="Helical" evidence="6">
    <location>
        <begin position="579"/>
        <end position="600"/>
    </location>
</feature>
<gene>
    <name evidence="7" type="ORF">U9M48_033036</name>
</gene>
<evidence type="ECO:0000256" key="3">
    <source>
        <dbReference type="ARBA" id="ARBA00022692"/>
    </source>
</evidence>
<feature type="transmembrane region" description="Helical" evidence="6">
    <location>
        <begin position="1203"/>
        <end position="1222"/>
    </location>
</feature>
<dbReference type="Proteomes" id="UP001341281">
    <property type="component" value="Chromosome 07"/>
</dbReference>
<feature type="transmembrane region" description="Helical" evidence="6">
    <location>
        <begin position="231"/>
        <end position="252"/>
    </location>
</feature>
<dbReference type="SUPFAM" id="SSF103473">
    <property type="entry name" value="MFS general substrate transporter"/>
    <property type="match status" value="3"/>
</dbReference>
<evidence type="ECO:0000313" key="8">
    <source>
        <dbReference type="Proteomes" id="UP001341281"/>
    </source>
</evidence>
<feature type="transmembrane region" description="Helical" evidence="6">
    <location>
        <begin position="1318"/>
        <end position="1343"/>
    </location>
</feature>
<feature type="transmembrane region" description="Helical" evidence="6">
    <location>
        <begin position="714"/>
        <end position="735"/>
    </location>
</feature>
<evidence type="ECO:0000256" key="4">
    <source>
        <dbReference type="ARBA" id="ARBA00022989"/>
    </source>
</evidence>
<feature type="transmembrane region" description="Helical" evidence="6">
    <location>
        <begin position="73"/>
        <end position="93"/>
    </location>
</feature>
<dbReference type="GO" id="GO:0016020">
    <property type="term" value="C:membrane"/>
    <property type="evidence" value="ECO:0007669"/>
    <property type="project" value="UniProtKB-SubCell"/>
</dbReference>
<dbReference type="EMBL" id="CP144751">
    <property type="protein sequence ID" value="WVZ86216.1"/>
    <property type="molecule type" value="Genomic_DNA"/>
</dbReference>
<feature type="transmembrane region" description="Helical" evidence="6">
    <location>
        <begin position="32"/>
        <end position="53"/>
    </location>
</feature>
<evidence type="ECO:0000256" key="2">
    <source>
        <dbReference type="ARBA" id="ARBA00005982"/>
    </source>
</evidence>
<keyword evidence="4 6" id="KW-1133">Transmembrane helix</keyword>
<dbReference type="FunFam" id="1.20.1250.20:FF:000331">
    <property type="entry name" value="Protein NRT1/ PTR FAMILY 4.2"/>
    <property type="match status" value="2"/>
</dbReference>
<feature type="transmembrane region" description="Helical" evidence="6">
    <location>
        <begin position="1625"/>
        <end position="1645"/>
    </location>
</feature>
<feature type="transmembrane region" description="Helical" evidence="6">
    <location>
        <begin position="1426"/>
        <end position="1447"/>
    </location>
</feature>
<dbReference type="Pfam" id="PF00854">
    <property type="entry name" value="PTR2"/>
    <property type="match status" value="3"/>
</dbReference>
<reference evidence="7 8" key="1">
    <citation type="submission" date="2024-02" db="EMBL/GenBank/DDBJ databases">
        <title>High-quality chromosome-scale genome assembly of Pensacola bahiagrass (Paspalum notatum Flugge var. saurae).</title>
        <authorList>
            <person name="Vega J.M."/>
            <person name="Podio M."/>
            <person name="Orjuela J."/>
            <person name="Siena L.A."/>
            <person name="Pessino S.C."/>
            <person name="Combes M.C."/>
            <person name="Mariac C."/>
            <person name="Albertini E."/>
            <person name="Pupilli F."/>
            <person name="Ortiz J.P.A."/>
            <person name="Leblanc O."/>
        </authorList>
    </citation>
    <scope>NUCLEOTIDE SEQUENCE [LARGE SCALE GENOMIC DNA]</scope>
    <source>
        <strain evidence="7">R1</strain>
        <tissue evidence="7">Leaf</tissue>
    </source>
</reference>
<dbReference type="GO" id="GO:0022857">
    <property type="term" value="F:transmembrane transporter activity"/>
    <property type="evidence" value="ECO:0007669"/>
    <property type="project" value="InterPro"/>
</dbReference>
<name>A0AAQ3X652_PASNO</name>
<feature type="transmembrane region" description="Helical" evidence="6">
    <location>
        <begin position="490"/>
        <end position="510"/>
    </location>
</feature>
<feature type="transmembrane region" description="Helical" evidence="6">
    <location>
        <begin position="1578"/>
        <end position="1600"/>
    </location>
</feature>
<dbReference type="PANTHER" id="PTHR11654">
    <property type="entry name" value="OLIGOPEPTIDE TRANSPORTER-RELATED"/>
    <property type="match status" value="1"/>
</dbReference>
<keyword evidence="5 6" id="KW-0472">Membrane</keyword>
<feature type="transmembrane region" description="Helical" evidence="6">
    <location>
        <begin position="154"/>
        <end position="172"/>
    </location>
</feature>
<dbReference type="Gene3D" id="1.20.1250.20">
    <property type="entry name" value="MFS general substrate transporter like domains"/>
    <property type="match status" value="3"/>
</dbReference>
<protein>
    <submittedName>
        <fullName evidence="7">Uncharacterized protein</fullName>
    </submittedName>
</protein>